<proteinExistence type="predicted"/>
<organism evidence="3 4">
    <name type="scientific">Musa troglodytarum</name>
    <name type="common">fe'i banana</name>
    <dbReference type="NCBI Taxonomy" id="320322"/>
    <lineage>
        <taxon>Eukaryota</taxon>
        <taxon>Viridiplantae</taxon>
        <taxon>Streptophyta</taxon>
        <taxon>Embryophyta</taxon>
        <taxon>Tracheophyta</taxon>
        <taxon>Spermatophyta</taxon>
        <taxon>Magnoliopsida</taxon>
        <taxon>Liliopsida</taxon>
        <taxon>Zingiberales</taxon>
        <taxon>Musaceae</taxon>
        <taxon>Musa</taxon>
    </lineage>
</organism>
<sequence length="274" mass="31219">MGPGRGRGGRAMMRGRGRGGRFRGRGMRKLTRTLAFILGTMQTERGSGKRRRWSWPKHWNALPSPLEDAYSDALHTNHMIEYEPAVDIDEKPPMSILEAPEKCKPFLMAYEVIQSQEELELHEVDKKELMDVYCGPDRVTAKQQKQELERVAKTLPEDTPSSVRRFADQALLSPQSNTVWGFNKKCQFMDKLVREHLFITQSLSLSQRIGFCLFPPTSFPSHGLFSFFFFFFFFLVNPVGGRGGSFHAPWSPYSQKLAETDANCEGSSESRCPV</sequence>
<evidence type="ECO:0000313" key="3">
    <source>
        <dbReference type="EMBL" id="URE29136.1"/>
    </source>
</evidence>
<accession>A0A9E7KTQ8</accession>
<dbReference type="Proteomes" id="UP001055439">
    <property type="component" value="Chromosome 8"/>
</dbReference>
<keyword evidence="2" id="KW-0472">Membrane</keyword>
<dbReference type="EMBL" id="CP097510">
    <property type="protein sequence ID" value="URE29136.1"/>
    <property type="molecule type" value="Genomic_DNA"/>
</dbReference>
<dbReference type="PANTHER" id="PTHR47911:SF1">
    <property type="entry name" value="OS06G0664400 PROTEIN"/>
    <property type="match status" value="1"/>
</dbReference>
<dbReference type="PANTHER" id="PTHR47911">
    <property type="entry name" value="HYDROXYPROLINE-RICH GLYCOPROTEIN-LIKE"/>
    <property type="match status" value="1"/>
</dbReference>
<dbReference type="AlphaFoldDB" id="A0A9E7KTQ8"/>
<dbReference type="OrthoDB" id="600557at2759"/>
<feature type="transmembrane region" description="Helical" evidence="2">
    <location>
        <begin position="219"/>
        <end position="236"/>
    </location>
</feature>
<evidence type="ECO:0000313" key="4">
    <source>
        <dbReference type="Proteomes" id="UP001055439"/>
    </source>
</evidence>
<evidence type="ECO:0000256" key="2">
    <source>
        <dbReference type="SAM" id="Phobius"/>
    </source>
</evidence>
<name>A0A9E7KTQ8_9LILI</name>
<protein>
    <submittedName>
        <fullName evidence="3">Protein VERNALIZATION INSENSITIVE</fullName>
    </submittedName>
</protein>
<reference evidence="3" key="1">
    <citation type="submission" date="2022-05" db="EMBL/GenBank/DDBJ databases">
        <title>The Musa troglodytarum L. genome provides insights into the mechanism of non-climacteric behaviour and enrichment of carotenoids.</title>
        <authorList>
            <person name="Wang J."/>
        </authorList>
    </citation>
    <scope>NUCLEOTIDE SEQUENCE</scope>
    <source>
        <tissue evidence="3">Leaf</tissue>
    </source>
</reference>
<keyword evidence="4" id="KW-1185">Reference proteome</keyword>
<evidence type="ECO:0000256" key="1">
    <source>
        <dbReference type="SAM" id="MobiDB-lite"/>
    </source>
</evidence>
<gene>
    <name evidence="3" type="ORF">MUK42_16214</name>
</gene>
<feature type="region of interest" description="Disordered" evidence="1">
    <location>
        <begin position="1"/>
        <end position="24"/>
    </location>
</feature>
<keyword evidence="2" id="KW-1133">Transmembrane helix</keyword>
<feature type="compositionally biased region" description="Basic residues" evidence="1">
    <location>
        <begin position="13"/>
        <end position="24"/>
    </location>
</feature>
<keyword evidence="2" id="KW-0812">Transmembrane</keyword>